<evidence type="ECO:0000313" key="2">
    <source>
        <dbReference type="Proteomes" id="UP000233766"/>
    </source>
</evidence>
<dbReference type="Proteomes" id="UP000233766">
    <property type="component" value="Unassembled WGS sequence"/>
</dbReference>
<evidence type="ECO:0000313" key="1">
    <source>
        <dbReference type="EMBL" id="PKV77309.1"/>
    </source>
</evidence>
<organism evidence="1 2">
    <name type="scientific">Nocardia fluminea</name>
    <dbReference type="NCBI Taxonomy" id="134984"/>
    <lineage>
        <taxon>Bacteria</taxon>
        <taxon>Bacillati</taxon>
        <taxon>Actinomycetota</taxon>
        <taxon>Actinomycetes</taxon>
        <taxon>Mycobacteriales</taxon>
        <taxon>Nocardiaceae</taxon>
        <taxon>Nocardia</taxon>
    </lineage>
</organism>
<gene>
    <name evidence="1" type="ORF">ATK86_1639</name>
</gene>
<dbReference type="AlphaFoldDB" id="A0A2N3V6R7"/>
<sequence>MSDNSFTPDRSYLSTTGATYGRPLDVRYVDFVGMVMVEIGDVRLYLTPVDAAEVAEKIPAALDLYAATLKTVA</sequence>
<name>A0A2N3V6R7_9NOCA</name>
<accession>A0A2N3V6R7</accession>
<dbReference type="EMBL" id="PJMW01000002">
    <property type="protein sequence ID" value="PKV77309.1"/>
    <property type="molecule type" value="Genomic_DNA"/>
</dbReference>
<comment type="caution">
    <text evidence="1">The sequence shown here is derived from an EMBL/GenBank/DDBJ whole genome shotgun (WGS) entry which is preliminary data.</text>
</comment>
<reference evidence="1 2" key="1">
    <citation type="submission" date="2017-12" db="EMBL/GenBank/DDBJ databases">
        <title>Sequencing the genomes of 1000 Actinobacteria strains.</title>
        <authorList>
            <person name="Klenk H.-P."/>
        </authorList>
    </citation>
    <scope>NUCLEOTIDE SEQUENCE [LARGE SCALE GENOMIC DNA]</scope>
    <source>
        <strain evidence="1 2">DSM 44489</strain>
    </source>
</reference>
<keyword evidence="2" id="KW-1185">Reference proteome</keyword>
<dbReference type="RefSeq" id="WP_101464001.1">
    <property type="nucleotide sequence ID" value="NZ_PJMW01000002.1"/>
</dbReference>
<proteinExistence type="predicted"/>
<protein>
    <submittedName>
        <fullName evidence="1">Uncharacterized protein</fullName>
    </submittedName>
</protein>